<keyword evidence="10" id="KW-1185">Reference proteome</keyword>
<evidence type="ECO:0000256" key="4">
    <source>
        <dbReference type="ARBA" id="ARBA00040133"/>
    </source>
</evidence>
<protein>
    <recommendedName>
        <fullName evidence="4">RNA polymerase II-associated protein 3</fullName>
    </recommendedName>
</protein>
<dbReference type="PANTHER" id="PTHR46423">
    <property type="entry name" value="RNA POLYMERASE II-ASSOCIATED PROTEIN 3"/>
    <property type="match status" value="1"/>
</dbReference>
<dbReference type="AlphaFoldDB" id="A0A0L6VD55"/>
<evidence type="ECO:0000259" key="8">
    <source>
        <dbReference type="Pfam" id="PF13877"/>
    </source>
</evidence>
<evidence type="ECO:0000259" key="7">
    <source>
        <dbReference type="Pfam" id="PF05699"/>
    </source>
</evidence>
<feature type="domain" description="HAT C-terminal dimerisation" evidence="7">
    <location>
        <begin position="74"/>
        <end position="128"/>
    </location>
</feature>
<dbReference type="GO" id="GO:0046983">
    <property type="term" value="F:protein dimerization activity"/>
    <property type="evidence" value="ECO:0007669"/>
    <property type="project" value="InterPro"/>
</dbReference>
<dbReference type="Gene3D" id="1.25.40.10">
    <property type="entry name" value="Tetratricopeptide repeat domain"/>
    <property type="match status" value="1"/>
</dbReference>
<dbReference type="Pfam" id="PF13877">
    <property type="entry name" value="RPAP3_C"/>
    <property type="match status" value="1"/>
</dbReference>
<dbReference type="InterPro" id="IPR019734">
    <property type="entry name" value="TPR_rpt"/>
</dbReference>
<dbReference type="Pfam" id="PF13432">
    <property type="entry name" value="TPR_16"/>
    <property type="match status" value="1"/>
</dbReference>
<feature type="domain" description="RNA-polymerase II-associated protein 3-like C-terminal" evidence="8">
    <location>
        <begin position="426"/>
        <end position="478"/>
    </location>
</feature>
<sequence length="486" mass="53960">MHVGKIQLLLITRHCCQTLDKIQDNFIHHAGQFYSLDEGCNATKNAENTQPSLSSIFDDELFQKVEVLNPLKDEITRYLQQDVEPKETNILKYWNGQTMTFHTLAKMDQCYLGIPATSVPSKRVFSRGCIELLEAHFPRKLGPREKGLPDEPAGTNQAKNPTEKTIDDMEPPRKRPTAQVFKDKGNEAFKSGNFQAAVEYYTSAIKADPSDHILPCNRALARLKLNQWKLAEADCTKSLQLVPQPNCKALFRRGTARRNLNKWDDALQDLMAALALEPNNTSISAELETVKSHIQDKATSENASLPVAEPPSSTSTASSDSESSSANPPTAGPSTSAALLDGRSSTSSSNNLMKEVSTKRFTSSYPKSLSSNLAPVTSFGDLKQIRQKKEQKSSGLLSSRNNIIRVEAKNMRKSNPSSTNSPITPIKSFSDFEMRWGMSSQPELRCSILETLDHRQVDQLFGEHLEPETLEQMIDAMQVSLKSVVS</sequence>
<feature type="compositionally biased region" description="Basic and acidic residues" evidence="6">
    <location>
        <begin position="161"/>
        <end position="173"/>
    </location>
</feature>
<dbReference type="InterPro" id="IPR051966">
    <property type="entry name" value="RPAP3"/>
</dbReference>
<feature type="repeat" description="TPR" evidence="5">
    <location>
        <begin position="178"/>
        <end position="211"/>
    </location>
</feature>
<feature type="repeat" description="TPR" evidence="5">
    <location>
        <begin position="247"/>
        <end position="280"/>
    </location>
</feature>
<dbReference type="SMART" id="SM00028">
    <property type="entry name" value="TPR"/>
    <property type="match status" value="3"/>
</dbReference>
<gene>
    <name evidence="9" type="ORF">VP01_1884g4</name>
</gene>
<feature type="compositionally biased region" description="Polar residues" evidence="6">
    <location>
        <begin position="332"/>
        <end position="352"/>
    </location>
</feature>
<dbReference type="InterPro" id="IPR011990">
    <property type="entry name" value="TPR-like_helical_dom_sf"/>
</dbReference>
<dbReference type="OrthoDB" id="629492at2759"/>
<keyword evidence="2 5" id="KW-0802">TPR repeat</keyword>
<dbReference type="GO" id="GO:0101031">
    <property type="term" value="C:protein folding chaperone complex"/>
    <property type="evidence" value="ECO:0007669"/>
    <property type="project" value="TreeGrafter"/>
</dbReference>
<dbReference type="EMBL" id="LAVV01006708">
    <property type="protein sequence ID" value="KNZ58659.1"/>
    <property type="molecule type" value="Genomic_DNA"/>
</dbReference>
<dbReference type="Pfam" id="PF05699">
    <property type="entry name" value="Dimer_Tnp_hAT"/>
    <property type="match status" value="1"/>
</dbReference>
<evidence type="ECO:0000256" key="2">
    <source>
        <dbReference type="ARBA" id="ARBA00022803"/>
    </source>
</evidence>
<organism evidence="9 10">
    <name type="scientific">Puccinia sorghi</name>
    <dbReference type="NCBI Taxonomy" id="27349"/>
    <lineage>
        <taxon>Eukaryota</taxon>
        <taxon>Fungi</taxon>
        <taxon>Dikarya</taxon>
        <taxon>Basidiomycota</taxon>
        <taxon>Pucciniomycotina</taxon>
        <taxon>Pucciniomycetes</taxon>
        <taxon>Pucciniales</taxon>
        <taxon>Pucciniaceae</taxon>
        <taxon>Puccinia</taxon>
    </lineage>
</organism>
<dbReference type="VEuPathDB" id="FungiDB:VP01_1884g4"/>
<feature type="compositionally biased region" description="Low complexity" evidence="6">
    <location>
        <begin position="310"/>
        <end position="329"/>
    </location>
</feature>
<proteinExistence type="inferred from homology"/>
<evidence type="ECO:0000256" key="3">
    <source>
        <dbReference type="ARBA" id="ARBA00038275"/>
    </source>
</evidence>
<feature type="compositionally biased region" description="Polar residues" evidence="6">
    <location>
        <begin position="359"/>
        <end position="368"/>
    </location>
</feature>
<evidence type="ECO:0000313" key="9">
    <source>
        <dbReference type="EMBL" id="KNZ58659.1"/>
    </source>
</evidence>
<evidence type="ECO:0000256" key="1">
    <source>
        <dbReference type="ARBA" id="ARBA00022737"/>
    </source>
</evidence>
<accession>A0A0L6VD55</accession>
<feature type="region of interest" description="Disordered" evidence="6">
    <location>
        <begin position="294"/>
        <end position="368"/>
    </location>
</feature>
<dbReference type="PROSITE" id="PS50005">
    <property type="entry name" value="TPR"/>
    <property type="match status" value="2"/>
</dbReference>
<dbReference type="InterPro" id="IPR012337">
    <property type="entry name" value="RNaseH-like_sf"/>
</dbReference>
<evidence type="ECO:0000256" key="5">
    <source>
        <dbReference type="PROSITE-ProRule" id="PRU00339"/>
    </source>
</evidence>
<name>A0A0L6VD55_9BASI</name>
<dbReference type="PANTHER" id="PTHR46423:SF1">
    <property type="entry name" value="RNA POLYMERASE II-ASSOCIATED PROTEIN 3"/>
    <property type="match status" value="1"/>
</dbReference>
<dbReference type="SUPFAM" id="SSF53098">
    <property type="entry name" value="Ribonuclease H-like"/>
    <property type="match status" value="1"/>
</dbReference>
<dbReference type="SUPFAM" id="SSF48452">
    <property type="entry name" value="TPR-like"/>
    <property type="match status" value="1"/>
</dbReference>
<comment type="similarity">
    <text evidence="3">Belongs to the RPAP3 family.</text>
</comment>
<dbReference type="InterPro" id="IPR025986">
    <property type="entry name" value="RPAP3-like_C"/>
</dbReference>
<dbReference type="InterPro" id="IPR008906">
    <property type="entry name" value="HATC_C_dom"/>
</dbReference>
<dbReference type="STRING" id="27349.A0A0L6VD55"/>
<dbReference type="Proteomes" id="UP000037035">
    <property type="component" value="Unassembled WGS sequence"/>
</dbReference>
<feature type="region of interest" description="Disordered" evidence="6">
    <location>
        <begin position="141"/>
        <end position="177"/>
    </location>
</feature>
<evidence type="ECO:0000313" key="10">
    <source>
        <dbReference type="Proteomes" id="UP000037035"/>
    </source>
</evidence>
<evidence type="ECO:0000256" key="6">
    <source>
        <dbReference type="SAM" id="MobiDB-lite"/>
    </source>
</evidence>
<keyword evidence="1" id="KW-0677">Repeat</keyword>
<comment type="caution">
    <text evidence="9">The sequence shown here is derived from an EMBL/GenBank/DDBJ whole genome shotgun (WGS) entry which is preliminary data.</text>
</comment>
<reference evidence="9 10" key="1">
    <citation type="submission" date="2015-08" db="EMBL/GenBank/DDBJ databases">
        <title>Next Generation Sequencing and Analysis of the Genome of Puccinia sorghi L Schw, the Causal Agent of Maize Common Rust.</title>
        <authorList>
            <person name="Rochi L."/>
            <person name="Burguener G."/>
            <person name="Darino M."/>
            <person name="Turjanski A."/>
            <person name="Kreff E."/>
            <person name="Dieguez M.J."/>
            <person name="Sacco F."/>
        </authorList>
    </citation>
    <scope>NUCLEOTIDE SEQUENCE [LARGE SCALE GENOMIC DNA]</scope>
    <source>
        <strain evidence="9 10">RO10H11247</strain>
    </source>
</reference>